<dbReference type="PANTHER" id="PTHR32063">
    <property type="match status" value="1"/>
</dbReference>
<evidence type="ECO:0000256" key="7">
    <source>
        <dbReference type="SAM" id="Phobius"/>
    </source>
</evidence>
<evidence type="ECO:0000256" key="4">
    <source>
        <dbReference type="ARBA" id="ARBA00022692"/>
    </source>
</evidence>
<keyword evidence="3" id="KW-1003">Cell membrane</keyword>
<dbReference type="GO" id="GO:0042910">
    <property type="term" value="F:xenobiotic transmembrane transporter activity"/>
    <property type="evidence" value="ECO:0007669"/>
    <property type="project" value="TreeGrafter"/>
</dbReference>
<dbReference type="SUPFAM" id="SSF82866">
    <property type="entry name" value="Multidrug efflux transporter AcrB transmembrane domain"/>
    <property type="match status" value="2"/>
</dbReference>
<dbReference type="Gene3D" id="1.20.1640.10">
    <property type="entry name" value="Multidrug efflux transporter AcrB transmembrane domain"/>
    <property type="match status" value="2"/>
</dbReference>
<reference evidence="8" key="1">
    <citation type="submission" date="2018-06" db="EMBL/GenBank/DDBJ databases">
        <authorList>
            <person name="Zhirakovskaya E."/>
        </authorList>
    </citation>
    <scope>NUCLEOTIDE SEQUENCE</scope>
</reference>
<gene>
    <name evidence="8" type="ORF">MNBD_GAMMA10-1022</name>
</gene>
<keyword evidence="6 7" id="KW-0472">Membrane</keyword>
<feature type="transmembrane region" description="Helical" evidence="7">
    <location>
        <begin position="439"/>
        <end position="461"/>
    </location>
</feature>
<keyword evidence="2" id="KW-0813">Transport</keyword>
<feature type="transmembrane region" description="Helical" evidence="7">
    <location>
        <begin position="530"/>
        <end position="552"/>
    </location>
</feature>
<organism evidence="8">
    <name type="scientific">hydrothermal vent metagenome</name>
    <dbReference type="NCBI Taxonomy" id="652676"/>
    <lineage>
        <taxon>unclassified sequences</taxon>
        <taxon>metagenomes</taxon>
        <taxon>ecological metagenomes</taxon>
    </lineage>
</organism>
<sequence length="1038" mass="114832">MIARLIIWSIKNRLLVLLICALLCVAGIYSMRTIPVDALPDLSDVQVIIRTNFAGQAPQIVEDQVTYPLSMAMLSVPGAVSVRGYSFFGDSYVYVIFSDKTDLYWARSRVLEYLNQVSDQLPAGVSPKLGPDATGVGWIYQYALKDTTGKHDLAQLRSLQDWFLKYELQSVPGVSEVATLGGMVKQYQVAIDPDRLRGYYLTLQNVKKAIQESSAETSGSVLEIAEAEYMVRFKGYVKNVEDIGLTSVPTSKRRLSISSLLLDDIAKTIQIGPAMRRGIADLNGEGEVVGGIIVMRSGENALSTINAVKEKIAQLRHSLPAGVELVETYDRSQLINRSINTLSYRLLEEFLVVVIVCALFLMHMRSSLVILLSLPIGILTAFIVMRLQGINANIMSLGGIAIAIGAMVDASIVMIENVHKHAERTDFQGANRIAAIQRAAIEVGPPLFFSLLIITLSFLPVFTLEAQEARLFTPLAYTKTWAMAAAAGLSITLVPALMVYLIRGKIRKEEDNPLNRWLVSIYRPLINKALVHPQFVIAAALLLIVSAVLPVMQLGSEFMPELDEGDFLYMPTTLPGLSVGKAREILQQTDRLIKTIPEVQMVFGKAGRAETATDPAPLTMLETVIQLKPRDQWREGMTMEKLKQALDQRVQIPSLTNAWLMPIRTRINMQSTGINTPLGIKISGDDLQQIEQLGKKVEAILSTVSGTKTVLSDRSAGARYIDVDIDRRSAAHYGLSIAEIQESASIAIGGLDVIYTIEGRERYPVNLRYPQDWRDSISKLKDLPMVVTEDTQIQLRDLADVRVVDGPPMIKSENGRLTGWVYITIDDNDIGRYVARAKEALNKNIQLPAGYTINWAGQYQYMQRAQQRLTYVIPLTLFIIWILLYISFRSISDSVMVMLAVPLALTGGFWLLWALGFNLSIAVAVGFIALAGVAAEFGVVMIIYLREAMQRHQPQNEEQLRQAVIDGAIMRVRPKAMTAAVIIVGLMPILLGSGAGSEVMKRIAAPMIGGMITAPLVSMLLIPVMYFVWSRNKLQLYK</sequence>
<dbReference type="Gene3D" id="3.30.70.1430">
    <property type="entry name" value="Multidrug efflux transporter AcrB pore domain"/>
    <property type="match status" value="2"/>
</dbReference>
<dbReference type="SUPFAM" id="SSF82714">
    <property type="entry name" value="Multidrug efflux transporter AcrB TolC docking domain, DN and DC subdomains"/>
    <property type="match status" value="2"/>
</dbReference>
<dbReference type="PANTHER" id="PTHR32063:SF19">
    <property type="entry name" value="CATION EFFLUX SYSTEM PROTEIN CUSA"/>
    <property type="match status" value="1"/>
</dbReference>
<evidence type="ECO:0000256" key="5">
    <source>
        <dbReference type="ARBA" id="ARBA00022989"/>
    </source>
</evidence>
<feature type="transmembrane region" description="Helical" evidence="7">
    <location>
        <begin position="869"/>
        <end position="888"/>
    </location>
</feature>
<feature type="transmembrane region" description="Helical" evidence="7">
    <location>
        <begin position="1007"/>
        <end position="1029"/>
    </location>
</feature>
<feature type="transmembrane region" description="Helical" evidence="7">
    <location>
        <begin position="368"/>
        <end position="388"/>
    </location>
</feature>
<proteinExistence type="predicted"/>
<evidence type="ECO:0000256" key="1">
    <source>
        <dbReference type="ARBA" id="ARBA00004651"/>
    </source>
</evidence>
<dbReference type="NCBIfam" id="TIGR00914">
    <property type="entry name" value="2A0601"/>
    <property type="match status" value="1"/>
</dbReference>
<comment type="subcellular location">
    <subcellularLocation>
        <location evidence="1">Cell membrane</location>
        <topology evidence="1">Multi-pass membrane protein</topology>
    </subcellularLocation>
</comment>
<feature type="transmembrane region" description="Helical" evidence="7">
    <location>
        <begin position="976"/>
        <end position="995"/>
    </location>
</feature>
<accession>A0A3B0Y214</accession>
<keyword evidence="4 7" id="KW-0812">Transmembrane</keyword>
<protein>
    <submittedName>
        <fullName evidence="8">Cobalt-zinc-cadmium resistance protein CzcA Cation efflux system protein CusA</fullName>
    </submittedName>
</protein>
<feature type="transmembrane region" description="Helical" evidence="7">
    <location>
        <begin position="921"/>
        <end position="945"/>
    </location>
</feature>
<dbReference type="PRINTS" id="PR00702">
    <property type="entry name" value="ACRIFLAVINRP"/>
</dbReference>
<dbReference type="SUPFAM" id="SSF82693">
    <property type="entry name" value="Multidrug efflux transporter AcrB pore domain, PN1, PN2, PC1 and PC2 subdomains"/>
    <property type="match status" value="2"/>
</dbReference>
<feature type="transmembrane region" description="Helical" evidence="7">
    <location>
        <begin position="481"/>
        <end position="502"/>
    </location>
</feature>
<dbReference type="InterPro" id="IPR001036">
    <property type="entry name" value="Acrflvin-R"/>
</dbReference>
<evidence type="ECO:0000256" key="2">
    <source>
        <dbReference type="ARBA" id="ARBA00022448"/>
    </source>
</evidence>
<dbReference type="InterPro" id="IPR004763">
    <property type="entry name" value="CusA-like"/>
</dbReference>
<dbReference type="Gene3D" id="3.30.70.1320">
    <property type="entry name" value="Multidrug efflux transporter AcrB pore domain like"/>
    <property type="match status" value="1"/>
</dbReference>
<dbReference type="InterPro" id="IPR027463">
    <property type="entry name" value="AcrB_DN_DC_subdom"/>
</dbReference>
<feature type="transmembrane region" description="Helical" evidence="7">
    <location>
        <begin position="394"/>
        <end position="418"/>
    </location>
</feature>
<dbReference type="GO" id="GO:0008324">
    <property type="term" value="F:monoatomic cation transmembrane transporter activity"/>
    <property type="evidence" value="ECO:0007669"/>
    <property type="project" value="InterPro"/>
</dbReference>
<keyword evidence="5 7" id="KW-1133">Transmembrane helix</keyword>
<evidence type="ECO:0000256" key="3">
    <source>
        <dbReference type="ARBA" id="ARBA00022475"/>
    </source>
</evidence>
<dbReference type="AlphaFoldDB" id="A0A3B0Y214"/>
<feature type="transmembrane region" description="Helical" evidence="7">
    <location>
        <begin position="342"/>
        <end position="361"/>
    </location>
</feature>
<feature type="transmembrane region" description="Helical" evidence="7">
    <location>
        <begin position="895"/>
        <end position="915"/>
    </location>
</feature>
<dbReference type="Pfam" id="PF00873">
    <property type="entry name" value="ACR_tran"/>
    <property type="match status" value="1"/>
</dbReference>
<evidence type="ECO:0000256" key="6">
    <source>
        <dbReference type="ARBA" id="ARBA00023136"/>
    </source>
</evidence>
<dbReference type="Gene3D" id="3.30.70.1440">
    <property type="entry name" value="Multidrug efflux transporter AcrB pore domain"/>
    <property type="match status" value="1"/>
</dbReference>
<dbReference type="GO" id="GO:0005886">
    <property type="term" value="C:plasma membrane"/>
    <property type="evidence" value="ECO:0007669"/>
    <property type="project" value="UniProtKB-SubCell"/>
</dbReference>
<dbReference type="Gene3D" id="3.30.2090.10">
    <property type="entry name" value="Multidrug efflux transporter AcrB TolC docking domain, DN and DC subdomains"/>
    <property type="match status" value="2"/>
</dbReference>
<dbReference type="EMBL" id="UOFJ01000450">
    <property type="protein sequence ID" value="VAW69637.1"/>
    <property type="molecule type" value="Genomic_DNA"/>
</dbReference>
<evidence type="ECO:0000313" key="8">
    <source>
        <dbReference type="EMBL" id="VAW69637.1"/>
    </source>
</evidence>
<name>A0A3B0Y214_9ZZZZ</name>